<dbReference type="EMBL" id="CP001941">
    <property type="protein sequence ID" value="ADD08936.1"/>
    <property type="molecule type" value="Genomic_DNA"/>
</dbReference>
<dbReference type="PIRSF" id="PIRSF018875">
    <property type="entry name" value="UCP018875_ABC_perm"/>
    <property type="match status" value="1"/>
</dbReference>
<dbReference type="Pfam" id="PF09847">
    <property type="entry name" value="12TM_1"/>
    <property type="match status" value="1"/>
</dbReference>
<dbReference type="AlphaFoldDB" id="B5IFK9"/>
<dbReference type="Proteomes" id="UP000001400">
    <property type="component" value="Chromosome"/>
</dbReference>
<proteinExistence type="predicted"/>
<dbReference type="GeneID" id="8828087"/>
<dbReference type="InterPro" id="IPR054100">
    <property type="entry name" value="12TM_1_arc"/>
</dbReference>
<organism evidence="1 2">
    <name type="scientific">Aciduliprofundum boonei (strain DSM 19572 / T469)</name>
    <dbReference type="NCBI Taxonomy" id="439481"/>
    <lineage>
        <taxon>Archaea</taxon>
        <taxon>Methanobacteriati</taxon>
        <taxon>Thermoplasmatota</taxon>
        <taxon>DHVE2 group</taxon>
        <taxon>Candidatus Aciduliprofundum</taxon>
    </lineage>
</organism>
<reference evidence="1" key="1">
    <citation type="submission" date="2010-02" db="EMBL/GenBank/DDBJ databases">
        <title>Complete sequence of Aciduliprofundum boonei T469.</title>
        <authorList>
            <consortium name="US DOE Joint Genome Institute"/>
            <person name="Lucas S."/>
            <person name="Copeland A."/>
            <person name="Lapidus A."/>
            <person name="Cheng J.-F."/>
            <person name="Bruce D."/>
            <person name="Goodwin L."/>
            <person name="Pitluck S."/>
            <person name="Saunders E."/>
            <person name="Detter J.C."/>
            <person name="Han C."/>
            <person name="Tapia R."/>
            <person name="Land M."/>
            <person name="Hauser L."/>
            <person name="Kyrpides N."/>
            <person name="Mikhailova N."/>
            <person name="Flores G."/>
            <person name="Reysenbach A.-L."/>
            <person name="Woyke T."/>
        </authorList>
    </citation>
    <scope>NUCLEOTIDE SEQUENCE</scope>
    <source>
        <strain evidence="1">T469</strain>
    </source>
</reference>
<accession>B5IFK9</accession>
<evidence type="ECO:0008006" key="3">
    <source>
        <dbReference type="Google" id="ProtNLM"/>
    </source>
</evidence>
<dbReference type="InterPro" id="IPR018646">
    <property type="entry name" value="12TM_1"/>
</dbReference>
<protein>
    <recommendedName>
        <fullName evidence="3">ABC-2 type transport system permease protein</fullName>
    </recommendedName>
</protein>
<evidence type="ECO:0000313" key="1">
    <source>
        <dbReference type="EMBL" id="ADD08936.1"/>
    </source>
</evidence>
<name>B5IFK9_ACIB4</name>
<dbReference type="HOGENOM" id="CLU_559770_0_0_2"/>
<dbReference type="eggNOG" id="arCOG02444">
    <property type="taxonomic scope" value="Archaea"/>
</dbReference>
<evidence type="ECO:0000313" key="2">
    <source>
        <dbReference type="Proteomes" id="UP000001400"/>
    </source>
</evidence>
<dbReference type="STRING" id="439481.Aboo_1127"/>
<dbReference type="RefSeq" id="WP_008085591.1">
    <property type="nucleotide sequence ID" value="NC_013926.1"/>
</dbReference>
<dbReference type="OrthoDB" id="86095at2157"/>
<gene>
    <name evidence="1" type="ordered locus">Aboo_1127</name>
</gene>
<sequence>MNIVKYIYREVHYRIVQKNPMLKNNPVRYNHALKTALSMKKGIGYQFLSYLLFGLFSGMSIFVISSVDMISTYVVFLSLIPFIFAVFITSVQGSNVVYMGVFEPLKPLPIKLGSKYLSFYLLLEILPSLGIVLPTSIVISLKYPLPGIISFLWFFTGIFLGHIVGLLILILFGLKIKQRAGKSELLISVARAILFFLFFGIFYAFVYMQRYIMEHSGEWVGLIGKYSIMFPFSSGTIFHPLFSTVLLILYLALLGPLYYILILRIWSRIMEPRVVFGEKGIREYKIKSSSALFTLIGKDMKVLIRRTALLAGFLITLYIVFPQIFMVLSTGKFPIFNAAIILMMIGAFSAGGIDSVLKIDINAIEFLRTLPLKKKDFVMGKIISMSVVPWGIGIAILILALYYNGLYALILLPYVFLLPFIASSVVMLYYFHYKEEDIGIPDLKKTDLIILFLILMFIMGIISIPLIFHLIWLSEIVAFGIFLGTLILLRR</sequence>
<dbReference type="KEGG" id="abi:Aboo_1127"/>
<keyword evidence="2" id="KW-1185">Reference proteome</keyword>